<evidence type="ECO:0000313" key="1">
    <source>
        <dbReference type="EMBL" id="QHU04642.1"/>
    </source>
</evidence>
<accession>A0A6C0JG83</accession>
<reference evidence="1" key="1">
    <citation type="journal article" date="2020" name="Nature">
        <title>Giant virus diversity and host interactions through global metagenomics.</title>
        <authorList>
            <person name="Schulz F."/>
            <person name="Roux S."/>
            <person name="Paez-Espino D."/>
            <person name="Jungbluth S."/>
            <person name="Walsh D.A."/>
            <person name="Denef V.J."/>
            <person name="McMahon K.D."/>
            <person name="Konstantinidis K.T."/>
            <person name="Eloe-Fadrosh E.A."/>
            <person name="Kyrpides N.C."/>
            <person name="Woyke T."/>
        </authorList>
    </citation>
    <scope>NUCLEOTIDE SEQUENCE</scope>
    <source>
        <strain evidence="1">GVMAG-M-3300027708-51</strain>
    </source>
</reference>
<organism evidence="1">
    <name type="scientific">viral metagenome</name>
    <dbReference type="NCBI Taxonomy" id="1070528"/>
    <lineage>
        <taxon>unclassified sequences</taxon>
        <taxon>metagenomes</taxon>
        <taxon>organismal metagenomes</taxon>
    </lineage>
</organism>
<name>A0A6C0JG83_9ZZZZ</name>
<protein>
    <submittedName>
        <fullName evidence="1">Uncharacterized protein</fullName>
    </submittedName>
</protein>
<dbReference type="EMBL" id="MN740402">
    <property type="protein sequence ID" value="QHU04642.1"/>
    <property type="molecule type" value="Genomic_DNA"/>
</dbReference>
<proteinExistence type="predicted"/>
<sequence>MEPNPRLVLSSFSMLLPTGAYLATKEYVSAAITGGCLVFSILHHGTKPMYPEVLLGDMVFANMCVLAATRTTLQWLPWSLSPYFAFLGYGLSVYHYGHSHSILAWDPDPSVATAWHASLHWVHSSLSAFSILMAGAVNV</sequence>
<dbReference type="AlphaFoldDB" id="A0A6C0JG83"/>